<organism evidence="2 3">
    <name type="scientific">Epilithonimonas vandammei</name>
    <dbReference type="NCBI Taxonomy" id="2487072"/>
    <lineage>
        <taxon>Bacteria</taxon>
        <taxon>Pseudomonadati</taxon>
        <taxon>Bacteroidota</taxon>
        <taxon>Flavobacteriia</taxon>
        <taxon>Flavobacteriales</taxon>
        <taxon>Weeksellaceae</taxon>
        <taxon>Chryseobacterium group</taxon>
        <taxon>Epilithonimonas</taxon>
    </lineage>
</organism>
<dbReference type="Gene3D" id="3.20.20.100">
    <property type="entry name" value="NADP-dependent oxidoreductase domain"/>
    <property type="match status" value="1"/>
</dbReference>
<feature type="domain" description="NADP-dependent oxidoreductase" evidence="1">
    <location>
        <begin position="10"/>
        <end position="203"/>
    </location>
</feature>
<accession>A0A3G8ZLH8</accession>
<evidence type="ECO:0000313" key="2">
    <source>
        <dbReference type="EMBL" id="AZI54746.1"/>
    </source>
</evidence>
<dbReference type="SUPFAM" id="SSF51430">
    <property type="entry name" value="NAD(P)-linked oxidoreductase"/>
    <property type="match status" value="1"/>
</dbReference>
<protein>
    <submittedName>
        <fullName evidence="2">Aldo/keto reductase</fullName>
    </submittedName>
</protein>
<dbReference type="Proteomes" id="UP000272316">
    <property type="component" value="Chromosome"/>
</dbReference>
<dbReference type="InterPro" id="IPR053135">
    <property type="entry name" value="AKR2_Oxidoreductase"/>
</dbReference>
<dbReference type="EMBL" id="CP034160">
    <property type="protein sequence ID" value="AZI54746.1"/>
    <property type="molecule type" value="Genomic_DNA"/>
</dbReference>
<name>A0A3G8ZLH8_9FLAO</name>
<dbReference type="InterPro" id="IPR036812">
    <property type="entry name" value="NAD(P)_OxRdtase_dom_sf"/>
</dbReference>
<dbReference type="Pfam" id="PF00248">
    <property type="entry name" value="Aldo_ket_red"/>
    <property type="match status" value="1"/>
</dbReference>
<dbReference type="RefSeq" id="WP_124985995.1">
    <property type="nucleotide sequence ID" value="NZ_CP034160.1"/>
</dbReference>
<reference evidence="3" key="1">
    <citation type="submission" date="2018-11" db="EMBL/GenBank/DDBJ databases">
        <title>Proposal to divide the Flavobacteriaceae and reorganize its genera based on Amino Acid Identity values calculated from whole genome sequences.</title>
        <authorList>
            <person name="Nicholson A.C."/>
            <person name="Gulvik C.A."/>
            <person name="Whitney A.M."/>
            <person name="Sheth M."/>
            <person name="Batra D."/>
            <person name="Pryor J."/>
            <person name="Bernardet J.-F."/>
            <person name="Hugo C."/>
            <person name="Kampfer P."/>
            <person name="Newman J.D."/>
            <person name="McQuiston J.R."/>
        </authorList>
    </citation>
    <scope>NUCLEOTIDE SEQUENCE [LARGE SCALE GENOMIC DNA]</scope>
    <source>
        <strain evidence="3">H6466</strain>
    </source>
</reference>
<sequence length="406" mass="47691">MIKINEISNIGIGTYRMEDTPEYYKTLKYAIDSGINIIDSASNYNFGNSEKLIGQTITSDIREKVFIISKVGYIQGNDIKLVKEIDNLSLIEFSENFYYSLDPKFISFQLKQSLKRLNTEYIDCYLLHNPEYYFNKGYNKEQIKDIIFASFSLLEREVEKGKIRFYGISCNDFNKIPIIEILESIENFPAFKFVQFPFNIVENNLSDYNVESCNLTIKKLKEYGLFTLSNRPLNTVYQGKTLRLTDMPSQDIESINQKEEMLFDSFQNTIKESLVQLGEDTDLENYYPIFFFVENRKNIANVEAIDKAIYEYLLPFLDALNLRNAETTKLITELRNYWIIYTQWSNQERLNILKQDMIKEHKMSATDKRDFSHILADYYLNKEGVDCVLMGLRKTDYVDKVKSLLL</sequence>
<dbReference type="PANTHER" id="PTHR43312">
    <property type="entry name" value="D-THREO-ALDOSE 1-DEHYDROGENASE"/>
    <property type="match status" value="1"/>
</dbReference>
<proteinExistence type="predicted"/>
<evidence type="ECO:0000259" key="1">
    <source>
        <dbReference type="Pfam" id="PF00248"/>
    </source>
</evidence>
<dbReference type="InterPro" id="IPR023210">
    <property type="entry name" value="NADP_OxRdtase_dom"/>
</dbReference>
<dbReference type="KEGG" id="eva:EIB75_05545"/>
<gene>
    <name evidence="2" type="ORF">EIB75_05545</name>
</gene>
<dbReference type="PANTHER" id="PTHR43312:SF1">
    <property type="entry name" value="NADP-DEPENDENT OXIDOREDUCTASE DOMAIN-CONTAINING PROTEIN"/>
    <property type="match status" value="1"/>
</dbReference>
<dbReference type="AlphaFoldDB" id="A0A3G8ZLH8"/>
<evidence type="ECO:0000313" key="3">
    <source>
        <dbReference type="Proteomes" id="UP000272316"/>
    </source>
</evidence>
<dbReference type="CDD" id="cd19099">
    <property type="entry name" value="AKR_unchar"/>
    <property type="match status" value="1"/>
</dbReference>